<reference evidence="2 3" key="1">
    <citation type="submission" date="2016-09" db="EMBL/GenBank/DDBJ databases">
        <title>The complete genome sequences of Rhizobium gallicum, symbiovars gallicum and phaseoli, symbionts associated to common bean (Phaseolus vulgaris).</title>
        <authorList>
            <person name="Bustos P."/>
            <person name="Santamaria R.I."/>
            <person name="Perez-Carrascal O.M."/>
            <person name="Juarez S."/>
            <person name="Lozano L."/>
            <person name="Martinez-Flores I."/>
            <person name="Martinez-Romero E."/>
            <person name="Cevallos M."/>
            <person name="Romero D."/>
            <person name="Davila G."/>
            <person name="Gonzalez V."/>
        </authorList>
    </citation>
    <scope>NUCLEOTIDE SEQUENCE [LARGE SCALE GENOMIC DNA]</scope>
    <source>
        <strain evidence="2 3">8C-3</strain>
    </source>
</reference>
<gene>
    <name evidence="2" type="ORF">AM571_CH03310</name>
</gene>
<evidence type="ECO:0000313" key="2">
    <source>
        <dbReference type="EMBL" id="APO76104.1"/>
    </source>
</evidence>
<sequence>MTRVITPDLLAAAQRGFKTSFQKGFAGITAMYASVATIVPSNSSEETYGWLGDIPKLREWIGDRHVKALSSKGYSIKNRKFEGTISVSRDDIEDDKLGLYGTRFEMLGNSAATHPDEITFELINAGFTTLCYDGQNFFDTDHPVGKPGAEASVSNMQTGAGATWILVDLSRPLKPFIFQKRRDYSFVAKEDGKTSDHVFMKDEYLYGTDARVAAGFGFWQMAFGSKAALTAENLKAAYEAMTSFKDDEGRPLGIKPTHIIVGSTNVFEARELLIAEQIAGTTNTLRNLVQIIEAPLLQ</sequence>
<dbReference type="AlphaFoldDB" id="A0A1L5P7F8"/>
<protein>
    <submittedName>
        <fullName evidence="2">Mu-like prophage major head subunit gpT</fullName>
    </submittedName>
</protein>
<dbReference type="RefSeq" id="WP_074062343.1">
    <property type="nucleotide sequence ID" value="NZ_CP017241.1"/>
</dbReference>
<dbReference type="Proteomes" id="UP000185109">
    <property type="component" value="Chromosome"/>
</dbReference>
<proteinExistence type="predicted"/>
<evidence type="ECO:0000259" key="1">
    <source>
        <dbReference type="Pfam" id="PF10124"/>
    </source>
</evidence>
<feature type="domain" description="Bacteriophage Mu GpT" evidence="1">
    <location>
        <begin position="11"/>
        <end position="296"/>
    </location>
</feature>
<evidence type="ECO:0000313" key="3">
    <source>
        <dbReference type="Proteomes" id="UP000185109"/>
    </source>
</evidence>
<accession>A0A1L5P7F8</accession>
<organism evidence="2 3">
    <name type="scientific">Rhizobium etli 8C-3</name>
    <dbReference type="NCBI Taxonomy" id="538025"/>
    <lineage>
        <taxon>Bacteria</taxon>
        <taxon>Pseudomonadati</taxon>
        <taxon>Pseudomonadota</taxon>
        <taxon>Alphaproteobacteria</taxon>
        <taxon>Hyphomicrobiales</taxon>
        <taxon>Rhizobiaceae</taxon>
        <taxon>Rhizobium/Agrobacterium group</taxon>
        <taxon>Rhizobium</taxon>
    </lineage>
</organism>
<dbReference type="Pfam" id="PF10124">
    <property type="entry name" value="Mu-like_gpT"/>
    <property type="match status" value="1"/>
</dbReference>
<name>A0A1L5P7F8_RHIET</name>
<dbReference type="InterPro" id="IPR018774">
    <property type="entry name" value="Phage_Mu_GpT"/>
</dbReference>
<dbReference type="EMBL" id="CP017241">
    <property type="protein sequence ID" value="APO76104.1"/>
    <property type="molecule type" value="Genomic_DNA"/>
</dbReference>